<evidence type="ECO:0000313" key="3">
    <source>
        <dbReference type="Proteomes" id="UP000824120"/>
    </source>
</evidence>
<evidence type="ECO:0008006" key="4">
    <source>
        <dbReference type="Google" id="ProtNLM"/>
    </source>
</evidence>
<comment type="caution">
    <text evidence="2">The sequence shown here is derived from an EMBL/GenBank/DDBJ whole genome shotgun (WGS) entry which is preliminary data.</text>
</comment>
<feature type="region of interest" description="Disordered" evidence="1">
    <location>
        <begin position="1"/>
        <end position="34"/>
    </location>
</feature>
<name>A0A9J5W632_SOLCO</name>
<keyword evidence="3" id="KW-1185">Reference proteome</keyword>
<sequence length="77" mass="8397">MPPQSVIQGLPSRRNVNPQGPEVSNALEVQPPQREVTNAEFRDAIRMLSQVVANQAGKKRVKRSPRPAQSSASTPIP</sequence>
<reference evidence="2 3" key="1">
    <citation type="submission" date="2020-09" db="EMBL/GenBank/DDBJ databases">
        <title>De no assembly of potato wild relative species, Solanum commersonii.</title>
        <authorList>
            <person name="Cho K."/>
        </authorList>
    </citation>
    <scope>NUCLEOTIDE SEQUENCE [LARGE SCALE GENOMIC DNA]</scope>
    <source>
        <strain evidence="2">LZ3.2</strain>
        <tissue evidence="2">Leaf</tissue>
    </source>
</reference>
<dbReference type="EMBL" id="JACXVP010000012">
    <property type="protein sequence ID" value="KAG5571053.1"/>
    <property type="molecule type" value="Genomic_DNA"/>
</dbReference>
<organism evidence="2 3">
    <name type="scientific">Solanum commersonii</name>
    <name type="common">Commerson's wild potato</name>
    <name type="synonym">Commerson's nightshade</name>
    <dbReference type="NCBI Taxonomy" id="4109"/>
    <lineage>
        <taxon>Eukaryota</taxon>
        <taxon>Viridiplantae</taxon>
        <taxon>Streptophyta</taxon>
        <taxon>Embryophyta</taxon>
        <taxon>Tracheophyta</taxon>
        <taxon>Spermatophyta</taxon>
        <taxon>Magnoliopsida</taxon>
        <taxon>eudicotyledons</taxon>
        <taxon>Gunneridae</taxon>
        <taxon>Pentapetalae</taxon>
        <taxon>asterids</taxon>
        <taxon>lamiids</taxon>
        <taxon>Solanales</taxon>
        <taxon>Solanaceae</taxon>
        <taxon>Solanoideae</taxon>
        <taxon>Solaneae</taxon>
        <taxon>Solanum</taxon>
    </lineage>
</organism>
<feature type="region of interest" description="Disordered" evidence="1">
    <location>
        <begin position="54"/>
        <end position="77"/>
    </location>
</feature>
<dbReference type="AlphaFoldDB" id="A0A9J5W632"/>
<dbReference type="Proteomes" id="UP000824120">
    <property type="component" value="Chromosome 12"/>
</dbReference>
<evidence type="ECO:0000256" key="1">
    <source>
        <dbReference type="SAM" id="MobiDB-lite"/>
    </source>
</evidence>
<protein>
    <recommendedName>
        <fullName evidence="4">Gag-pol polyprotein</fullName>
    </recommendedName>
</protein>
<evidence type="ECO:0000313" key="2">
    <source>
        <dbReference type="EMBL" id="KAG5571053.1"/>
    </source>
</evidence>
<gene>
    <name evidence="2" type="ORF">H5410_060819</name>
</gene>
<accession>A0A9J5W632</accession>
<feature type="compositionally biased region" description="Polar residues" evidence="1">
    <location>
        <begin position="67"/>
        <end position="77"/>
    </location>
</feature>
<proteinExistence type="predicted"/>